<keyword evidence="5 8" id="KW-0648">Protein biosynthesis</keyword>
<comment type="subunit">
    <text evidence="8">Homodimer.</text>
</comment>
<dbReference type="SUPFAM" id="SSF52374">
    <property type="entry name" value="Nucleotidylyl transferase"/>
    <property type="match status" value="1"/>
</dbReference>
<dbReference type="RefSeq" id="WP_257716202.1">
    <property type="nucleotide sequence ID" value="NZ_JANJOU010000007.1"/>
</dbReference>
<dbReference type="InterPro" id="IPR002305">
    <property type="entry name" value="aa-tRNA-synth_Ic"/>
</dbReference>
<dbReference type="SUPFAM" id="SSF55174">
    <property type="entry name" value="Alpha-L RNA-binding motif"/>
    <property type="match status" value="1"/>
</dbReference>
<evidence type="ECO:0000256" key="7">
    <source>
        <dbReference type="ARBA" id="ARBA00048248"/>
    </source>
</evidence>
<dbReference type="InterPro" id="IPR024088">
    <property type="entry name" value="Tyr-tRNA-ligase_bac-type"/>
</dbReference>
<keyword evidence="6 8" id="KW-0030">Aminoacyl-tRNA synthetase</keyword>
<comment type="function">
    <text evidence="8">Catalyzes the attachment of tyrosine to tRNA(Tyr) in a two-step reaction: tyrosine is first activated by ATP to form Tyr-AMP and then transferred to the acceptor end of tRNA(Tyr).</text>
</comment>
<reference evidence="11 12" key="1">
    <citation type="submission" date="2022-06" db="EMBL/GenBank/DDBJ databases">
        <title>Roseomonas CN29.</title>
        <authorList>
            <person name="Cheng Y."/>
            <person name="He X."/>
        </authorList>
    </citation>
    <scope>NUCLEOTIDE SEQUENCE [LARGE SCALE GENOMIC DNA]</scope>
    <source>
        <strain evidence="11 12">CN29</strain>
    </source>
</reference>
<feature type="short sequence motif" description="'HIGH' region" evidence="8">
    <location>
        <begin position="40"/>
        <end position="49"/>
    </location>
</feature>
<keyword evidence="2 8" id="KW-0547">Nucleotide-binding</keyword>
<dbReference type="Gene3D" id="3.10.290.10">
    <property type="entry name" value="RNA-binding S4 domain"/>
    <property type="match status" value="1"/>
</dbReference>
<dbReference type="InterPro" id="IPR002307">
    <property type="entry name" value="Tyr-tRNA-ligase"/>
</dbReference>
<dbReference type="InterPro" id="IPR024107">
    <property type="entry name" value="Tyr-tRNA-ligase_bac_1"/>
</dbReference>
<proteinExistence type="inferred from homology"/>
<dbReference type="Gene3D" id="1.10.240.10">
    <property type="entry name" value="Tyrosyl-Transfer RNA Synthetase"/>
    <property type="match status" value="1"/>
</dbReference>
<comment type="catalytic activity">
    <reaction evidence="7 8">
        <text>tRNA(Tyr) + L-tyrosine + ATP = L-tyrosyl-tRNA(Tyr) + AMP + diphosphate + H(+)</text>
        <dbReference type="Rhea" id="RHEA:10220"/>
        <dbReference type="Rhea" id="RHEA-COMP:9706"/>
        <dbReference type="Rhea" id="RHEA-COMP:9707"/>
        <dbReference type="ChEBI" id="CHEBI:15378"/>
        <dbReference type="ChEBI" id="CHEBI:30616"/>
        <dbReference type="ChEBI" id="CHEBI:33019"/>
        <dbReference type="ChEBI" id="CHEBI:58315"/>
        <dbReference type="ChEBI" id="CHEBI:78442"/>
        <dbReference type="ChEBI" id="CHEBI:78536"/>
        <dbReference type="ChEBI" id="CHEBI:456215"/>
        <dbReference type="EC" id="6.1.1.1"/>
    </reaction>
</comment>
<dbReference type="EC" id="6.1.1.1" evidence="8"/>
<organism evidence="11 12">
    <name type="scientific">Roseomonas populi</name>
    <dbReference type="NCBI Taxonomy" id="3121582"/>
    <lineage>
        <taxon>Bacteria</taxon>
        <taxon>Pseudomonadati</taxon>
        <taxon>Pseudomonadota</taxon>
        <taxon>Alphaproteobacteria</taxon>
        <taxon>Acetobacterales</taxon>
        <taxon>Roseomonadaceae</taxon>
        <taxon>Roseomonas</taxon>
    </lineage>
</organism>
<name>A0ABT1X4Z1_9PROT</name>
<gene>
    <name evidence="8 11" type="primary">tyrS</name>
    <name evidence="11" type="ORF">NRP21_09250</name>
</gene>
<feature type="domain" description="Tyrosine--tRNA ligase SYY-like C-terminal" evidence="10">
    <location>
        <begin position="326"/>
        <end position="403"/>
    </location>
</feature>
<sequence length="407" mass="44535">MNEFLHLARERGYIHQVTDEAALAARMAQGVLPAYVGFDCTADSLHVGHLLPIMLLRLLQRCGHKPVALLGGGTTKIGDPSFRDTQRPLLDDAQIEVNKAGIRRSFDAFLRFGEGASDAIMLDNAAWLDELAYIPFLREVGRHFSVNRMLTLDSVRMRLEREQAFSFLEFNYMLLQSYDFLELRRRHGVGLQLGGSDQWGNIIMGVELNRRADAAEVFGATTVLLTTASGAKMGKTASGAVWLNPERLSPYDYWQFWRNTEDADVGRFLRLFTDMPIAECDRLAALQGAEINEAKKILATEATALLHGREAAEASAETARATFEAGQAAETLPSITAALPASLLDLAVAAGLAASKGEARRLVGQSGLRLNDEVVSDIAREVTAEDLREGAAKLSAGRKRHVLVRAG</sequence>
<dbReference type="Pfam" id="PF00579">
    <property type="entry name" value="tRNA-synt_1b"/>
    <property type="match status" value="1"/>
</dbReference>
<evidence type="ECO:0000256" key="8">
    <source>
        <dbReference type="HAMAP-Rule" id="MF_02006"/>
    </source>
</evidence>
<evidence type="ECO:0000313" key="12">
    <source>
        <dbReference type="Proteomes" id="UP001524642"/>
    </source>
</evidence>
<dbReference type="EMBL" id="JANJOU010000007">
    <property type="protein sequence ID" value="MCR0982232.1"/>
    <property type="molecule type" value="Genomic_DNA"/>
</dbReference>
<dbReference type="Proteomes" id="UP001524642">
    <property type="component" value="Unassembled WGS sequence"/>
</dbReference>
<comment type="subcellular location">
    <subcellularLocation>
        <location evidence="8">Cytoplasm</location>
    </subcellularLocation>
</comment>
<evidence type="ECO:0000256" key="5">
    <source>
        <dbReference type="ARBA" id="ARBA00022917"/>
    </source>
</evidence>
<evidence type="ECO:0000256" key="9">
    <source>
        <dbReference type="PROSITE-ProRule" id="PRU00182"/>
    </source>
</evidence>
<keyword evidence="3 8" id="KW-0067">ATP-binding</keyword>
<evidence type="ECO:0000259" key="10">
    <source>
        <dbReference type="Pfam" id="PF22421"/>
    </source>
</evidence>
<evidence type="ECO:0000256" key="1">
    <source>
        <dbReference type="ARBA" id="ARBA00022598"/>
    </source>
</evidence>
<keyword evidence="8" id="KW-0963">Cytoplasm</keyword>
<feature type="binding site" evidence="8">
    <location>
        <position position="176"/>
    </location>
    <ligand>
        <name>L-tyrosine</name>
        <dbReference type="ChEBI" id="CHEBI:58315"/>
    </ligand>
</feature>
<comment type="similarity">
    <text evidence="8">Belongs to the class-I aminoacyl-tRNA synthetase family. TyrS type 1 subfamily.</text>
</comment>
<dbReference type="GO" id="GO:0004831">
    <property type="term" value="F:tyrosine-tRNA ligase activity"/>
    <property type="evidence" value="ECO:0007669"/>
    <property type="project" value="UniProtKB-EC"/>
</dbReference>
<comment type="caution">
    <text evidence="11">The sequence shown here is derived from an EMBL/GenBank/DDBJ whole genome shotgun (WGS) entry which is preliminary data.</text>
</comment>
<accession>A0ABT1X4Z1</accession>
<dbReference type="HAMAP" id="MF_02006">
    <property type="entry name" value="Tyr_tRNA_synth_type1"/>
    <property type="match status" value="1"/>
</dbReference>
<evidence type="ECO:0000313" key="11">
    <source>
        <dbReference type="EMBL" id="MCR0982232.1"/>
    </source>
</evidence>
<dbReference type="PROSITE" id="PS50889">
    <property type="entry name" value="S4"/>
    <property type="match status" value="1"/>
</dbReference>
<feature type="short sequence motif" description="'KMSKS' region" evidence="8">
    <location>
        <begin position="232"/>
        <end position="236"/>
    </location>
</feature>
<dbReference type="InterPro" id="IPR036986">
    <property type="entry name" value="S4_RNA-bd_sf"/>
</dbReference>
<evidence type="ECO:0000256" key="4">
    <source>
        <dbReference type="ARBA" id="ARBA00022884"/>
    </source>
</evidence>
<keyword evidence="1 8" id="KW-0436">Ligase</keyword>
<keyword evidence="12" id="KW-1185">Reference proteome</keyword>
<dbReference type="CDD" id="cd00805">
    <property type="entry name" value="TyrRS_core"/>
    <property type="match status" value="1"/>
</dbReference>
<feature type="binding site" evidence="8">
    <location>
        <position position="235"/>
    </location>
    <ligand>
        <name>ATP</name>
        <dbReference type="ChEBI" id="CHEBI:30616"/>
    </ligand>
</feature>
<keyword evidence="4 9" id="KW-0694">RNA-binding</keyword>
<dbReference type="PANTHER" id="PTHR11766">
    <property type="entry name" value="TYROSYL-TRNA SYNTHETASE"/>
    <property type="match status" value="1"/>
</dbReference>
<dbReference type="NCBIfam" id="TIGR00234">
    <property type="entry name" value="tyrS"/>
    <property type="match status" value="1"/>
</dbReference>
<protein>
    <recommendedName>
        <fullName evidence="8">Tyrosine--tRNA ligase</fullName>
        <ecNumber evidence="8">6.1.1.1</ecNumber>
    </recommendedName>
    <alternativeName>
        <fullName evidence="8">Tyrosyl-tRNA synthetase</fullName>
        <shortName evidence="8">TyrRS</shortName>
    </alternativeName>
</protein>
<dbReference type="InterPro" id="IPR014729">
    <property type="entry name" value="Rossmann-like_a/b/a_fold"/>
</dbReference>
<feature type="binding site" evidence="8">
    <location>
        <position position="172"/>
    </location>
    <ligand>
        <name>L-tyrosine</name>
        <dbReference type="ChEBI" id="CHEBI:58315"/>
    </ligand>
</feature>
<evidence type="ECO:0000256" key="2">
    <source>
        <dbReference type="ARBA" id="ARBA00022741"/>
    </source>
</evidence>
<dbReference type="Pfam" id="PF22421">
    <property type="entry name" value="SYY_C-terminal"/>
    <property type="match status" value="1"/>
</dbReference>
<evidence type="ECO:0000256" key="6">
    <source>
        <dbReference type="ARBA" id="ARBA00023146"/>
    </source>
</evidence>
<dbReference type="PRINTS" id="PR01040">
    <property type="entry name" value="TRNASYNTHTYR"/>
</dbReference>
<dbReference type="Gene3D" id="3.40.50.620">
    <property type="entry name" value="HUPs"/>
    <property type="match status" value="1"/>
</dbReference>
<dbReference type="PANTHER" id="PTHR11766:SF0">
    <property type="entry name" value="TYROSINE--TRNA LIGASE, MITOCHONDRIAL"/>
    <property type="match status" value="1"/>
</dbReference>
<dbReference type="InterPro" id="IPR054608">
    <property type="entry name" value="SYY-like_C"/>
</dbReference>
<evidence type="ECO:0000256" key="3">
    <source>
        <dbReference type="ARBA" id="ARBA00022840"/>
    </source>
</evidence>
<feature type="binding site" evidence="8">
    <location>
        <position position="35"/>
    </location>
    <ligand>
        <name>L-tyrosine</name>
        <dbReference type="ChEBI" id="CHEBI:58315"/>
    </ligand>
</feature>